<evidence type="ECO:0000256" key="7">
    <source>
        <dbReference type="SAM" id="Coils"/>
    </source>
</evidence>
<dbReference type="EMBL" id="PRLK01000008">
    <property type="protein sequence ID" value="RYC72438.1"/>
    <property type="molecule type" value="Genomic_DNA"/>
</dbReference>
<keyword evidence="4 8" id="KW-0378">Hydrolase</keyword>
<proteinExistence type="inferred from homology"/>
<dbReference type="RefSeq" id="WP_129718932.1">
    <property type="nucleotide sequence ID" value="NZ_PRLK01000008.1"/>
</dbReference>
<dbReference type="Pfam" id="PF02609">
    <property type="entry name" value="Exonuc_VII_S"/>
    <property type="match status" value="1"/>
</dbReference>
<evidence type="ECO:0000256" key="3">
    <source>
        <dbReference type="ARBA" id="ARBA00022722"/>
    </source>
</evidence>
<accession>A0ABY0FJK2</accession>
<dbReference type="Proteomes" id="UP001190925">
    <property type="component" value="Unassembled WGS sequence"/>
</dbReference>
<comment type="caution">
    <text evidence="8">The sequence shown here is derived from an EMBL/GenBank/DDBJ whole genome shotgun (WGS) entry which is preliminary data.</text>
</comment>
<keyword evidence="5" id="KW-0269">Exonuclease</keyword>
<comment type="similarity">
    <text evidence="1">Belongs to the XseB family.</text>
</comment>
<evidence type="ECO:0000313" key="9">
    <source>
        <dbReference type="Proteomes" id="UP001190925"/>
    </source>
</evidence>
<reference evidence="8 9" key="2">
    <citation type="journal article" date="2020" name="Cell Rep.">
        <title>Acquisition and Adaptation of Ultra-small Parasitic Reduced Genome Bacteria to Mammalian Hosts.</title>
        <authorList>
            <person name="McLean J.S."/>
            <person name="Bor B."/>
            <person name="Kerns K.A."/>
            <person name="Liu Q."/>
            <person name="To T.T."/>
            <person name="Solden L."/>
            <person name="Hendrickson E.L."/>
            <person name="Wrighton K."/>
            <person name="Shi W."/>
            <person name="He X."/>
        </authorList>
    </citation>
    <scope>NUCLEOTIDE SEQUENCE [LARGE SCALE GENOMIC DNA]</scope>
    <source>
        <strain evidence="8 9">TM7_CMJM_G6_1_HOT_870</strain>
    </source>
</reference>
<dbReference type="InterPro" id="IPR037004">
    <property type="entry name" value="Exonuc_VII_ssu_sf"/>
</dbReference>
<reference evidence="8 9" key="1">
    <citation type="journal article" date="2018" name="bioRxiv">
        <title>Evidence of independent acquisition and adaption of ultra-small bacteria to human hosts across the highly diverse yet reduced genomes of the phylum Saccharibacteria.</title>
        <authorList>
            <person name="McLean J.S."/>
            <person name="Bor B."/>
            <person name="To T.T."/>
            <person name="Liu Q."/>
            <person name="Kearns K.A."/>
            <person name="Solden L.M."/>
            <person name="Wrighton K.C."/>
            <person name="He X."/>
            <person name="Shi W."/>
        </authorList>
    </citation>
    <scope>NUCLEOTIDE SEQUENCE [LARGE SCALE GENOMIC DNA]</scope>
    <source>
        <strain evidence="8 9">TM7_CMJM_G6_1_HOT_870</strain>
    </source>
</reference>
<dbReference type="GO" id="GO:0008855">
    <property type="term" value="F:exodeoxyribonuclease VII activity"/>
    <property type="evidence" value="ECO:0007669"/>
    <property type="project" value="UniProtKB-EC"/>
</dbReference>
<evidence type="ECO:0000256" key="6">
    <source>
        <dbReference type="NCBIfam" id="TIGR01280"/>
    </source>
</evidence>
<organism evidence="8 9">
    <name type="scientific">Candidatus Nanogingivalis gingivitcus</name>
    <dbReference type="NCBI Taxonomy" id="2171992"/>
    <lineage>
        <taxon>Bacteria</taxon>
        <taxon>Candidatus Saccharimonadota</taxon>
        <taxon>Candidatus Nanosyncoccalia</taxon>
        <taxon>Candidatus Nanogingivales</taxon>
        <taxon>Candidatus Nanogingivalaceae</taxon>
        <taxon>Candidatus Nanogingivalis</taxon>
    </lineage>
</organism>
<gene>
    <name evidence="8" type="primary">xseB</name>
    <name evidence="8" type="ORF">G6CMJM_00536</name>
</gene>
<name>A0ABY0FJK2_9BACT</name>
<evidence type="ECO:0000256" key="4">
    <source>
        <dbReference type="ARBA" id="ARBA00022801"/>
    </source>
</evidence>
<protein>
    <recommendedName>
        <fullName evidence="6">Exodeoxyribonuclease VII small subunit</fullName>
        <ecNumber evidence="6">3.1.11.6</ecNumber>
    </recommendedName>
</protein>
<evidence type="ECO:0000256" key="1">
    <source>
        <dbReference type="ARBA" id="ARBA00009998"/>
    </source>
</evidence>
<dbReference type="Gene3D" id="1.10.287.1040">
    <property type="entry name" value="Exonuclease VII, small subunit"/>
    <property type="match status" value="1"/>
</dbReference>
<feature type="coiled-coil region" evidence="7">
    <location>
        <begin position="28"/>
        <end position="62"/>
    </location>
</feature>
<keyword evidence="9" id="KW-1185">Reference proteome</keyword>
<dbReference type="InterPro" id="IPR003761">
    <property type="entry name" value="Exonuc_VII_S"/>
</dbReference>
<keyword evidence="2" id="KW-0963">Cytoplasm</keyword>
<dbReference type="NCBIfam" id="TIGR01280">
    <property type="entry name" value="xseB"/>
    <property type="match status" value="1"/>
</dbReference>
<dbReference type="EC" id="3.1.11.6" evidence="6"/>
<evidence type="ECO:0000256" key="5">
    <source>
        <dbReference type="ARBA" id="ARBA00022839"/>
    </source>
</evidence>
<evidence type="ECO:0000256" key="2">
    <source>
        <dbReference type="ARBA" id="ARBA00022490"/>
    </source>
</evidence>
<evidence type="ECO:0000313" key="8">
    <source>
        <dbReference type="EMBL" id="RYC72438.1"/>
    </source>
</evidence>
<keyword evidence="7" id="KW-0175">Coiled coil</keyword>
<dbReference type="SUPFAM" id="SSF116842">
    <property type="entry name" value="XseB-like"/>
    <property type="match status" value="1"/>
</dbReference>
<sequence length="70" mass="8056">MSQQNNYDSKMKRIEQIIESIEQGKVPLVEVEEKYKEAVSLAQSAKEDLINLKNKIEVLNIDFNSNNSND</sequence>
<keyword evidence="3" id="KW-0540">Nuclease</keyword>